<dbReference type="InterPro" id="IPR002938">
    <property type="entry name" value="FAD-bd"/>
</dbReference>
<evidence type="ECO:0000256" key="2">
    <source>
        <dbReference type="ARBA" id="ARBA00022827"/>
    </source>
</evidence>
<dbReference type="NCBIfam" id="NF006091">
    <property type="entry name" value="PRK08243.1"/>
    <property type="match status" value="1"/>
</dbReference>
<evidence type="ECO:0000313" key="5">
    <source>
        <dbReference type="Proteomes" id="UP000240638"/>
    </source>
</evidence>
<keyword evidence="4" id="KW-0503">Monooxygenase</keyword>
<evidence type="ECO:0000313" key="4">
    <source>
        <dbReference type="EMBL" id="PTB19239.1"/>
    </source>
</evidence>
<accession>A0A2T3XRT6</accession>
<dbReference type="InterPro" id="IPR036188">
    <property type="entry name" value="FAD/NAD-bd_sf"/>
</dbReference>
<dbReference type="SUPFAM" id="SSF51905">
    <property type="entry name" value="FAD/NAD(P)-binding domain"/>
    <property type="match status" value="1"/>
</dbReference>
<dbReference type="NCBIfam" id="TIGR02360">
    <property type="entry name" value="pbenz_hydroxyl"/>
    <property type="match status" value="1"/>
</dbReference>
<dbReference type="GO" id="GO:0018659">
    <property type="term" value="F:4-hydroxybenzoate 3-monooxygenase activity"/>
    <property type="evidence" value="ECO:0007669"/>
    <property type="project" value="InterPro"/>
</dbReference>
<dbReference type="PRINTS" id="PR00420">
    <property type="entry name" value="RNGMNOXGNASE"/>
</dbReference>
<dbReference type="Gene3D" id="3.50.50.60">
    <property type="entry name" value="FAD/NAD(P)-binding domain"/>
    <property type="match status" value="1"/>
</dbReference>
<gene>
    <name evidence="4" type="primary">pobA</name>
    <name evidence="4" type="ORF">C9I57_19685</name>
</gene>
<dbReference type="AlphaFoldDB" id="A0A2T3XRT6"/>
<dbReference type="PANTHER" id="PTHR43004">
    <property type="entry name" value="TRK SYSTEM POTASSIUM UPTAKE PROTEIN"/>
    <property type="match status" value="1"/>
</dbReference>
<dbReference type="Pfam" id="PF01494">
    <property type="entry name" value="FAD_binding_3"/>
    <property type="match status" value="1"/>
</dbReference>
<dbReference type="Proteomes" id="UP000240638">
    <property type="component" value="Unassembled WGS sequence"/>
</dbReference>
<keyword evidence="1" id="KW-0285">Flavoprotein</keyword>
<dbReference type="GO" id="GO:0071949">
    <property type="term" value="F:FAD binding"/>
    <property type="evidence" value="ECO:0007669"/>
    <property type="project" value="InterPro"/>
</dbReference>
<dbReference type="SUPFAM" id="SSF54373">
    <property type="entry name" value="FAD-linked reductases, C-terminal domain"/>
    <property type="match status" value="1"/>
</dbReference>
<evidence type="ECO:0000256" key="1">
    <source>
        <dbReference type="ARBA" id="ARBA00022630"/>
    </source>
</evidence>
<protein>
    <submittedName>
        <fullName evidence="4">4-hydroxybenzoate 3-monooxygenase</fullName>
    </submittedName>
</protein>
<keyword evidence="4" id="KW-0560">Oxidoreductase</keyword>
<dbReference type="GO" id="GO:0043639">
    <property type="term" value="P:benzoate catabolic process"/>
    <property type="evidence" value="ECO:0007669"/>
    <property type="project" value="InterPro"/>
</dbReference>
<dbReference type="RefSeq" id="WP_107152295.1">
    <property type="nucleotide sequence ID" value="NZ_PYUC01000009.1"/>
</dbReference>
<dbReference type="EMBL" id="PYUC01000009">
    <property type="protein sequence ID" value="PTB19239.1"/>
    <property type="molecule type" value="Genomic_DNA"/>
</dbReference>
<keyword evidence="2" id="KW-0274">FAD</keyword>
<reference evidence="4 5" key="1">
    <citation type="submission" date="2018-03" db="EMBL/GenBank/DDBJ databases">
        <title>Whole genome analyses suggest that Burkholderia sensu lato contains two further novel genera in the rhizoxinica-symbiotica group Mycetohabitans gen. nov., and Trinickia gen. nov.: implications for the evolution of diazotrophy and nodulation in the Burkholderiaceae.</title>
        <authorList>
            <person name="Estrada De Los Santos P."/>
            <person name="Palmer M."/>
            <person name="Chavez-Ramirez B."/>
            <person name="Steenkamp E.T."/>
            <person name="Hirsch A.M."/>
            <person name="Manyaka P."/>
            <person name="Maluk M."/>
            <person name="Lafos M."/>
            <person name="Crook M."/>
            <person name="Gross E."/>
            <person name="Simon M.F."/>
            <person name="Bueno Dos Reis Junior F."/>
            <person name="Poole P.S."/>
            <person name="Venter S.N."/>
            <person name="James E.K."/>
        </authorList>
    </citation>
    <scope>NUCLEOTIDE SEQUENCE [LARGE SCALE GENOMIC DNA]</scope>
    <source>
        <strain evidence="4 5">JPY-366</strain>
    </source>
</reference>
<proteinExistence type="predicted"/>
<evidence type="ECO:0000259" key="3">
    <source>
        <dbReference type="Pfam" id="PF01494"/>
    </source>
</evidence>
<comment type="caution">
    <text evidence="4">The sequence shown here is derived from an EMBL/GenBank/DDBJ whole genome shotgun (WGS) entry which is preliminary data.</text>
</comment>
<dbReference type="Gene3D" id="3.30.9.10">
    <property type="entry name" value="D-Amino Acid Oxidase, subunit A, domain 2"/>
    <property type="match status" value="1"/>
</dbReference>
<dbReference type="InterPro" id="IPR050641">
    <property type="entry name" value="RIFMO-like"/>
</dbReference>
<organism evidence="4 5">
    <name type="scientific">Trinickia symbiotica</name>
    <dbReference type="NCBI Taxonomy" id="863227"/>
    <lineage>
        <taxon>Bacteria</taxon>
        <taxon>Pseudomonadati</taxon>
        <taxon>Pseudomonadota</taxon>
        <taxon>Betaproteobacteria</taxon>
        <taxon>Burkholderiales</taxon>
        <taxon>Burkholderiaceae</taxon>
        <taxon>Trinickia</taxon>
    </lineage>
</organism>
<dbReference type="InterPro" id="IPR012733">
    <property type="entry name" value="HB_mOase"/>
</dbReference>
<feature type="domain" description="FAD-binding" evidence="3">
    <location>
        <begin position="2"/>
        <end position="343"/>
    </location>
</feature>
<name>A0A2T3XRT6_9BURK</name>
<sequence>MKTQVAIVGAGPAGLLLSHLLRLQGIDSVVVETRSREYCENRIRAGVLEQGTVDTLVESGLGARMQREGLVHHGIELLFERRRHRIDMTRLTGGRSITVYSQHEVVRDLIAAAIDHEQPVLFDVADVSLHDVRSDQPHVELVHRGERIRIDCDYIAGCDGFHGVSRASIPADVLRTYERVYPYAWLGILADAAPSADELVYAHHERGFALFSMRSPSVTRLYLQCRPDENLAEWPDGRIWAELHTRFENDEGWTPNEGPITQKSVTPMRSFVAEPMQYGRLFLAGDAAHIVPPTGAKGMNLAVADVRTLSRALAARYREGRTDLIESYSTTCLERVWRAEHFSYFMTNMLHPSPDETGFVNRLKISELKYVTTSNAAAQSLAENYVGLPFAEAG</sequence>
<dbReference type="PANTHER" id="PTHR43004:SF3">
    <property type="entry name" value="P-HYDROXYBENZOATE HYDROXYLASE"/>
    <property type="match status" value="1"/>
</dbReference>